<reference evidence="2" key="1">
    <citation type="submission" date="2016-10" db="EMBL/GenBank/DDBJ databases">
        <authorList>
            <person name="Varghese N."/>
            <person name="Submissions S."/>
        </authorList>
    </citation>
    <scope>NUCLEOTIDE SEQUENCE [LARGE SCALE GENOMIC DNA]</scope>
    <source>
        <strain evidence="2">Gh-48</strain>
    </source>
</reference>
<sequence length="36" mass="3945">MKTTAKTTVLLKSFDLQLLALLKSDLQQVKAVKKAA</sequence>
<dbReference type="AlphaFoldDB" id="A0A1H8B5L7"/>
<dbReference type="STRING" id="551995.SAMN05192574_101770"/>
<name>A0A1H8B5L7_9SPHI</name>
<gene>
    <name evidence="1" type="ORF">SAMN05192574_101770</name>
</gene>
<evidence type="ECO:0000313" key="1">
    <source>
        <dbReference type="EMBL" id="SEM77434.1"/>
    </source>
</evidence>
<proteinExistence type="predicted"/>
<dbReference type="EMBL" id="FOCL01000001">
    <property type="protein sequence ID" value="SEM77434.1"/>
    <property type="molecule type" value="Genomic_DNA"/>
</dbReference>
<organism evidence="1 2">
    <name type="scientific">Mucilaginibacter gossypiicola</name>
    <dbReference type="NCBI Taxonomy" id="551995"/>
    <lineage>
        <taxon>Bacteria</taxon>
        <taxon>Pseudomonadati</taxon>
        <taxon>Bacteroidota</taxon>
        <taxon>Sphingobacteriia</taxon>
        <taxon>Sphingobacteriales</taxon>
        <taxon>Sphingobacteriaceae</taxon>
        <taxon>Mucilaginibacter</taxon>
    </lineage>
</organism>
<dbReference type="Proteomes" id="UP000198942">
    <property type="component" value="Unassembled WGS sequence"/>
</dbReference>
<keyword evidence="2" id="KW-1185">Reference proteome</keyword>
<evidence type="ECO:0000313" key="2">
    <source>
        <dbReference type="Proteomes" id="UP000198942"/>
    </source>
</evidence>
<protein>
    <submittedName>
        <fullName evidence="1">Uncharacterized protein</fullName>
    </submittedName>
</protein>
<accession>A0A1H8B5L7</accession>